<protein>
    <submittedName>
        <fullName evidence="5">DUF4962 domain-containing protein</fullName>
    </submittedName>
</protein>
<evidence type="ECO:0000259" key="4">
    <source>
        <dbReference type="Pfam" id="PF16332"/>
    </source>
</evidence>
<dbReference type="InterPro" id="IPR012480">
    <property type="entry name" value="Hepar_II_III_C"/>
</dbReference>
<evidence type="ECO:0000259" key="3">
    <source>
        <dbReference type="Pfam" id="PF07940"/>
    </source>
</evidence>
<evidence type="ECO:0000256" key="1">
    <source>
        <dbReference type="ARBA" id="ARBA00004196"/>
    </source>
</evidence>
<reference evidence="5 6" key="1">
    <citation type="journal article" date="2020" name="G3 (Bethesda)">
        <title>CeMbio - The Caenorhabditis elegans Microbiome Resource.</title>
        <authorList>
            <person name="Dirksen P."/>
            <person name="Assie A."/>
            <person name="Zimmermann J."/>
            <person name="Zhang F."/>
            <person name="Tietje A.M."/>
            <person name="Marsh S.A."/>
            <person name="Felix M.A."/>
            <person name="Shapira M."/>
            <person name="Kaleta C."/>
            <person name="Schulenburg H."/>
            <person name="Samuel B."/>
        </authorList>
    </citation>
    <scope>NUCLEOTIDE SEQUENCE [LARGE SCALE GENOMIC DNA]</scope>
    <source>
        <strain evidence="5 6">BIGb0170</strain>
    </source>
</reference>
<keyword evidence="6" id="KW-1185">Reference proteome</keyword>
<feature type="domain" description="Heparinase II N-terminal" evidence="4">
    <location>
        <begin position="30"/>
        <end position="504"/>
    </location>
</feature>
<dbReference type="Gene3D" id="2.70.98.70">
    <property type="match status" value="1"/>
</dbReference>
<dbReference type="InterPro" id="IPR013783">
    <property type="entry name" value="Ig-like_fold"/>
</dbReference>
<dbReference type="GO" id="GO:0016829">
    <property type="term" value="F:lyase activity"/>
    <property type="evidence" value="ECO:0007669"/>
    <property type="project" value="InterPro"/>
</dbReference>
<dbReference type="AlphaFoldDB" id="A0A7G5DXB7"/>
<dbReference type="GO" id="GO:0030313">
    <property type="term" value="C:cell envelope"/>
    <property type="evidence" value="ECO:0007669"/>
    <property type="project" value="UniProtKB-SubCell"/>
</dbReference>
<comment type="subcellular location">
    <subcellularLocation>
        <location evidence="1">Cell envelope</location>
    </subcellularLocation>
</comment>
<dbReference type="InterPro" id="IPR032518">
    <property type="entry name" value="HepII_N"/>
</dbReference>
<evidence type="ECO:0000313" key="5">
    <source>
        <dbReference type="EMBL" id="QMV66392.1"/>
    </source>
</evidence>
<dbReference type="Gene3D" id="2.60.40.10">
    <property type="entry name" value="Immunoglobulins"/>
    <property type="match status" value="1"/>
</dbReference>
<sequence length="892" mass="100574">MKTLLYLFSTVVALNVSAQEAGVIKLSQDKLHARVREWPYPMGGTVVSSNAPALMWPATNGTQMVLPMESGSEVPQDPGIADVRYKVVLARDSKFTKNVIASDVQAWAVYPLHQSLAPGSWYWKYAYAKNGSDSWTWSQVYDFVIDAKTQGQQVSPPVSEVLARNQVAHPRLWDMHTRGEVFYKNNRNNPEAHHFIAYAEKLMQEPLPVEKPMRVIDTTGKTPLEKKKIIEAMYHGFGDAVGTPISNLCIAYQLTRDERFLRDAKRRALNIAQMDPNGLATGDDFTSGAVLEALGWFYDTGYHILTEKEKSLLQQIIRLRAKRVYDHLPNRFELHVSDNHIWQITMRNLTIATVAVIGDVPEAKEWLSYLYEVWSARYPVLGTTDGGWHEGNGYFKVNYKSMIYLSQLFGDLSGVDYYQLPWMKNLPFYLMYTHPPASATTAYGDMWENTPFMTRQQGLFADAFAYRAENPYLNWYVATIKKDNPEYFTRPSDDYLFYRLLNYNPYRKLPQQSPEDLPKLRNFADVGVAAIHSNLADTKKDLSSYLMSNPFGSSGHGSASQNAITVNFKGKTVFGGSGYYGNFSDQHNLLYYRTSRAYSTILVDSLSQKIGEEGYGWIPRALSGERIQYALGDASNAYGAIESSFWLNRFDQLGIDPKSTGVYGDVGVQKYRRHMVQLEGGIIVLYDELEAKQPIKWTTQFHAPYYAMKALPAMDSKVQNFEVMMEGGHATASVFAAVPIGMKIHNKFSEPAVNWANVKDVNGDIKEFKDQWHCGVTSTAVQKMRYLTVIQVKDGKPQVIKSIHTGDGLMVLQVGNWQITVQLDGLKSAKLQIGDAASVFDYGGGMVIDFAGKKYTRKQEGSTLLMEGSKGKVQQYETIDVLPDVVKYDAVR</sequence>
<name>A0A7G5DXB7_9SPHI</name>
<dbReference type="Pfam" id="PF16332">
    <property type="entry name" value="DUF4962"/>
    <property type="match status" value="1"/>
</dbReference>
<feature type="signal peptide" evidence="2">
    <location>
        <begin position="1"/>
        <end position="18"/>
    </location>
</feature>
<dbReference type="Proteomes" id="UP000515450">
    <property type="component" value="Chromosome"/>
</dbReference>
<organism evidence="5 6">
    <name type="scientific">Sphingobacterium paramultivorum</name>
    <dbReference type="NCBI Taxonomy" id="2886510"/>
    <lineage>
        <taxon>Bacteria</taxon>
        <taxon>Pseudomonadati</taxon>
        <taxon>Bacteroidota</taxon>
        <taxon>Sphingobacteriia</taxon>
        <taxon>Sphingobacteriales</taxon>
        <taxon>Sphingobacteriaceae</taxon>
        <taxon>Sphingobacterium</taxon>
    </lineage>
</organism>
<feature type="domain" description="Heparinase II/III-like C-terminal" evidence="3">
    <location>
        <begin position="518"/>
        <end position="703"/>
    </location>
</feature>
<keyword evidence="2" id="KW-0732">Signal</keyword>
<dbReference type="SUPFAM" id="SSF48230">
    <property type="entry name" value="Chondroitin AC/alginate lyase"/>
    <property type="match status" value="1"/>
</dbReference>
<feature type="chain" id="PRO_5028814921" evidence="2">
    <location>
        <begin position="19"/>
        <end position="892"/>
    </location>
</feature>
<dbReference type="Pfam" id="PF07940">
    <property type="entry name" value="Hepar_II_III_C"/>
    <property type="match status" value="1"/>
</dbReference>
<dbReference type="EMBL" id="CP058555">
    <property type="protein sequence ID" value="QMV66392.1"/>
    <property type="molecule type" value="Genomic_DNA"/>
</dbReference>
<gene>
    <name evidence="5" type="ORF">HS960_01375</name>
</gene>
<dbReference type="RefSeq" id="WP_182331082.1">
    <property type="nucleotide sequence ID" value="NZ_CP058555.1"/>
</dbReference>
<dbReference type="InterPro" id="IPR008929">
    <property type="entry name" value="Chondroitin_lyas"/>
</dbReference>
<dbReference type="Gene3D" id="1.50.10.100">
    <property type="entry name" value="Chondroitin AC/alginate lyase"/>
    <property type="match status" value="1"/>
</dbReference>
<evidence type="ECO:0000256" key="2">
    <source>
        <dbReference type="SAM" id="SignalP"/>
    </source>
</evidence>
<proteinExistence type="predicted"/>
<evidence type="ECO:0000313" key="6">
    <source>
        <dbReference type="Proteomes" id="UP000515450"/>
    </source>
</evidence>
<accession>A0A7G5DXB7</accession>